<dbReference type="AlphaFoldDB" id="A0A841PY44"/>
<keyword evidence="3" id="KW-1185">Reference proteome</keyword>
<evidence type="ECO:0000313" key="2">
    <source>
        <dbReference type="EMBL" id="MBB6452506.1"/>
    </source>
</evidence>
<evidence type="ECO:0000313" key="3">
    <source>
        <dbReference type="Proteomes" id="UP000581688"/>
    </source>
</evidence>
<organism evidence="2 3">
    <name type="scientific">Salirhabdus euzebyi</name>
    <dbReference type="NCBI Taxonomy" id="394506"/>
    <lineage>
        <taxon>Bacteria</taxon>
        <taxon>Bacillati</taxon>
        <taxon>Bacillota</taxon>
        <taxon>Bacilli</taxon>
        <taxon>Bacillales</taxon>
        <taxon>Bacillaceae</taxon>
        <taxon>Salirhabdus</taxon>
    </lineage>
</organism>
<gene>
    <name evidence="2" type="ORF">HNQ94_000951</name>
</gene>
<dbReference type="Proteomes" id="UP000581688">
    <property type="component" value="Unassembled WGS sequence"/>
</dbReference>
<sequence length="186" mass="21377">MKRLFSYIILICIFFIVGCSDSNLTDYDDTDVAAIVRGEQITVGYLRFLYPDDRILDYIDGTVKAKLAEQEVKSLNLDVSKKLQEIEVAKSERVSSVYPPEEDDTEVAIEIREFADAQASKLGMAPEEYYEKYFEKTQKMVVYVTAYTKELLGEPKDNGEDYTKKANKLLNKLVEENKDEIQILIK</sequence>
<dbReference type="PROSITE" id="PS51257">
    <property type="entry name" value="PROKAR_LIPOPROTEIN"/>
    <property type="match status" value="1"/>
</dbReference>
<dbReference type="EMBL" id="JACHGH010000002">
    <property type="protein sequence ID" value="MBB6452506.1"/>
    <property type="molecule type" value="Genomic_DNA"/>
</dbReference>
<keyword evidence="1" id="KW-0175">Coiled coil</keyword>
<reference evidence="2 3" key="1">
    <citation type="submission" date="2020-08" db="EMBL/GenBank/DDBJ databases">
        <title>Genomic Encyclopedia of Type Strains, Phase IV (KMG-IV): sequencing the most valuable type-strain genomes for metagenomic binning, comparative biology and taxonomic classification.</title>
        <authorList>
            <person name="Goeker M."/>
        </authorList>
    </citation>
    <scope>NUCLEOTIDE SEQUENCE [LARGE SCALE GENOMIC DNA]</scope>
    <source>
        <strain evidence="2 3">DSM 19612</strain>
    </source>
</reference>
<evidence type="ECO:0008006" key="4">
    <source>
        <dbReference type="Google" id="ProtNLM"/>
    </source>
</evidence>
<feature type="coiled-coil region" evidence="1">
    <location>
        <begin position="65"/>
        <end position="92"/>
    </location>
</feature>
<evidence type="ECO:0000256" key="1">
    <source>
        <dbReference type="SAM" id="Coils"/>
    </source>
</evidence>
<accession>A0A841PY44</accession>
<protein>
    <recommendedName>
        <fullName evidence="4">Lipoprotein</fullName>
    </recommendedName>
</protein>
<dbReference type="RefSeq" id="WP_174494845.1">
    <property type="nucleotide sequence ID" value="NZ_CADDWK010000002.1"/>
</dbReference>
<proteinExistence type="predicted"/>
<name>A0A841PY44_9BACI</name>
<comment type="caution">
    <text evidence="2">The sequence shown here is derived from an EMBL/GenBank/DDBJ whole genome shotgun (WGS) entry which is preliminary data.</text>
</comment>